<dbReference type="OrthoDB" id="5511572at2"/>
<gene>
    <name evidence="2" type="ORF">DL240_10640</name>
</gene>
<dbReference type="Proteomes" id="UP000249169">
    <property type="component" value="Unassembled WGS sequence"/>
</dbReference>
<dbReference type="RefSeq" id="WP_111729872.1">
    <property type="nucleotide sequence ID" value="NZ_QHKO01000004.1"/>
</dbReference>
<evidence type="ECO:0000313" key="2">
    <source>
        <dbReference type="EMBL" id="RAL22301.1"/>
    </source>
</evidence>
<keyword evidence="3" id="KW-1185">Reference proteome</keyword>
<dbReference type="AlphaFoldDB" id="A0A328C4Q4"/>
<feature type="signal peptide" evidence="1">
    <location>
        <begin position="1"/>
        <end position="23"/>
    </location>
</feature>
<accession>A0A328C4Q4</accession>
<proteinExistence type="predicted"/>
<comment type="caution">
    <text evidence="2">The sequence shown here is derived from an EMBL/GenBank/DDBJ whole genome shotgun (WGS) entry which is preliminary data.</text>
</comment>
<evidence type="ECO:0000313" key="3">
    <source>
        <dbReference type="Proteomes" id="UP000249169"/>
    </source>
</evidence>
<protein>
    <recommendedName>
        <fullName evidence="4">DUF3996 domain-containing protein</fullName>
    </recommendedName>
</protein>
<keyword evidence="1" id="KW-0732">Signal</keyword>
<evidence type="ECO:0008006" key="4">
    <source>
        <dbReference type="Google" id="ProtNLM"/>
    </source>
</evidence>
<dbReference type="EMBL" id="QHKO01000004">
    <property type="protein sequence ID" value="RAL22301.1"/>
    <property type="molecule type" value="Genomic_DNA"/>
</dbReference>
<feature type="chain" id="PRO_5016308814" description="DUF3996 domain-containing protein" evidence="1">
    <location>
        <begin position="24"/>
        <end position="160"/>
    </location>
</feature>
<sequence>MKKFSLISALILALVLLASPAMAQEGGGRVPGKFGIGIGDGSVASGISLKAFTGATAVQGVIGCWGYNCDGLGVSVDLLFNQAPLVQAGPLVLAWNVGFGGSAAAWRNRHTYVAAQGVLGLEFIFPDVPLDLVLELRPEISIVPGVDFDLDGGAHVRFYF</sequence>
<evidence type="ECO:0000256" key="1">
    <source>
        <dbReference type="SAM" id="SignalP"/>
    </source>
</evidence>
<name>A0A328C4Q4_9DELT</name>
<organism evidence="2 3">
    <name type="scientific">Lujinxingia litoralis</name>
    <dbReference type="NCBI Taxonomy" id="2211119"/>
    <lineage>
        <taxon>Bacteria</taxon>
        <taxon>Deltaproteobacteria</taxon>
        <taxon>Bradymonadales</taxon>
        <taxon>Lujinxingiaceae</taxon>
        <taxon>Lujinxingia</taxon>
    </lineage>
</organism>
<reference evidence="2 3" key="1">
    <citation type="submission" date="2018-05" db="EMBL/GenBank/DDBJ databases">
        <title>Lujinxingia marina gen. nov. sp. nov., a new facultative anaerobic member of the class Deltaproteobacteria, and proposal of Lujinxingaceae fam. nov.</title>
        <authorList>
            <person name="Li C.-M."/>
        </authorList>
    </citation>
    <scope>NUCLEOTIDE SEQUENCE [LARGE SCALE GENOMIC DNA]</scope>
    <source>
        <strain evidence="2 3">B210</strain>
    </source>
</reference>